<dbReference type="Pfam" id="PF22483">
    <property type="entry name" value="Mu-transpos_C_2"/>
    <property type="match status" value="1"/>
</dbReference>
<evidence type="ECO:0000256" key="3">
    <source>
        <dbReference type="ARBA" id="ARBA00023125"/>
    </source>
</evidence>
<comment type="similarity">
    <text evidence="1">Belongs to the transposase IS21/IS408/IS1162 family.</text>
</comment>
<dbReference type="Pfam" id="PF00665">
    <property type="entry name" value="rve"/>
    <property type="match status" value="1"/>
</dbReference>
<gene>
    <name evidence="7" type="ORF">HHL27_22135</name>
</gene>
<reference evidence="7 8" key="1">
    <citation type="submission" date="2020-04" db="EMBL/GenBank/DDBJ databases">
        <title>Novosphingobium sp. TW-4 isolated from soil.</title>
        <authorList>
            <person name="Dahal R.H."/>
            <person name="Chaudhary D.K."/>
        </authorList>
    </citation>
    <scope>NUCLEOTIDE SEQUENCE [LARGE SCALE GENOMIC DNA]</scope>
    <source>
        <strain evidence="7 8">TW-4</strain>
    </source>
</reference>
<dbReference type="InterPro" id="IPR001584">
    <property type="entry name" value="Integrase_cat-core"/>
</dbReference>
<dbReference type="Proteomes" id="UP000583556">
    <property type="component" value="Unassembled WGS sequence"/>
</dbReference>
<evidence type="ECO:0000313" key="8">
    <source>
        <dbReference type="Proteomes" id="UP000583556"/>
    </source>
</evidence>
<organism evidence="7 8">
    <name type="scientific">Novosphingobium olei</name>
    <dbReference type="NCBI Taxonomy" id="2728851"/>
    <lineage>
        <taxon>Bacteria</taxon>
        <taxon>Pseudomonadati</taxon>
        <taxon>Pseudomonadota</taxon>
        <taxon>Alphaproteobacteria</taxon>
        <taxon>Sphingomonadales</taxon>
        <taxon>Sphingomonadaceae</taxon>
        <taxon>Novosphingobium</taxon>
    </lineage>
</organism>
<feature type="domain" description="HTH IS21-type" evidence="5">
    <location>
        <begin position="5"/>
        <end position="68"/>
    </location>
</feature>
<dbReference type="NCBIfam" id="NF033546">
    <property type="entry name" value="transpos_IS21"/>
    <property type="match status" value="1"/>
</dbReference>
<comment type="caution">
    <text evidence="7">The sequence shown here is derived from an EMBL/GenBank/DDBJ whole genome shotgun (WGS) entry which is preliminary data.</text>
</comment>
<feature type="domain" description="Integrase catalytic" evidence="6">
    <location>
        <begin position="100"/>
        <end position="291"/>
    </location>
</feature>
<dbReference type="InterPro" id="IPR054353">
    <property type="entry name" value="IstA-like_C"/>
</dbReference>
<proteinExistence type="inferred from homology"/>
<evidence type="ECO:0000313" key="7">
    <source>
        <dbReference type="EMBL" id="NML96343.1"/>
    </source>
</evidence>
<dbReference type="InterPro" id="IPR009057">
    <property type="entry name" value="Homeodomain-like_sf"/>
</dbReference>
<dbReference type="PANTHER" id="PTHR35004">
    <property type="entry name" value="TRANSPOSASE RV3428C-RELATED"/>
    <property type="match status" value="1"/>
</dbReference>
<dbReference type="GO" id="GO:0015074">
    <property type="term" value="P:DNA integration"/>
    <property type="evidence" value="ECO:0007669"/>
    <property type="project" value="InterPro"/>
</dbReference>
<evidence type="ECO:0000259" key="5">
    <source>
        <dbReference type="PROSITE" id="PS50531"/>
    </source>
</evidence>
<evidence type="ECO:0000259" key="6">
    <source>
        <dbReference type="PROSITE" id="PS50994"/>
    </source>
</evidence>
<protein>
    <submittedName>
        <fullName evidence="7">IS21 family transposase</fullName>
    </submittedName>
</protein>
<dbReference type="GO" id="GO:0003677">
    <property type="term" value="F:DNA binding"/>
    <property type="evidence" value="ECO:0007669"/>
    <property type="project" value="UniProtKB-KW"/>
</dbReference>
<dbReference type="EMBL" id="JABBGM010000039">
    <property type="protein sequence ID" value="NML96343.1"/>
    <property type="molecule type" value="Genomic_DNA"/>
</dbReference>
<name>A0A7Y0BTY9_9SPHN</name>
<evidence type="ECO:0000256" key="1">
    <source>
        <dbReference type="ARBA" id="ARBA00009277"/>
    </source>
</evidence>
<evidence type="ECO:0000256" key="4">
    <source>
        <dbReference type="ARBA" id="ARBA00023172"/>
    </source>
</evidence>
<dbReference type="Gene3D" id="3.30.420.10">
    <property type="entry name" value="Ribonuclease H-like superfamily/Ribonuclease H"/>
    <property type="match status" value="1"/>
</dbReference>
<keyword evidence="3" id="KW-0238">DNA-binding</keyword>
<dbReference type="InterPro" id="IPR036397">
    <property type="entry name" value="RNaseH_sf"/>
</dbReference>
<dbReference type="AlphaFoldDB" id="A0A7Y0BTY9"/>
<dbReference type="Gene3D" id="1.10.10.60">
    <property type="entry name" value="Homeodomain-like"/>
    <property type="match status" value="1"/>
</dbReference>
<dbReference type="PROSITE" id="PS50531">
    <property type="entry name" value="HTH_IS21"/>
    <property type="match status" value="1"/>
</dbReference>
<dbReference type="SUPFAM" id="SSF46689">
    <property type="entry name" value="Homeodomain-like"/>
    <property type="match status" value="1"/>
</dbReference>
<dbReference type="GO" id="GO:0032196">
    <property type="term" value="P:transposition"/>
    <property type="evidence" value="ECO:0007669"/>
    <property type="project" value="UniProtKB-KW"/>
</dbReference>
<accession>A0A7Y0BTY9</accession>
<keyword evidence="8" id="KW-1185">Reference proteome</keyword>
<keyword evidence="2" id="KW-0815">Transposition</keyword>
<sequence length="413" mass="47208">MVRLEEVVMIHDLHRQGLSVSAIARKTGLDRKTVRKHLAEGIKPPTYKPRPERPRQLAAFEPYLLERITLYPDLSGKRLLREIRAMGYGGGYSAVTDYLRANRPARIKPFERRFETAAGRQAQVDFAQFRVEFTDEPGAVKVFWLFSMVLGHSRWLWGRFCPTQDLQTVMRCHIDAFDAMGGAPREVLYDRMKTAVIDEDAEGVVIYNRSLVALLDHYGALPRACRPYRAKTKGKVERPFRYIRQDFFLGRTFQNAEDLNGQFRNWLDTVANVRRHATTGRIVAEHFAEEGIALTALPAAAYNAVLTVERRVSHEGMVSVGGNLYSVPDATRKRVVEVQNHPREIRIFEDRRLIAVHPVLDGRNQRRVDPVHRKLVQIRQEAPPPATGREIGRRSLSIYEAVGKRLAGVEVRP</sequence>
<dbReference type="InterPro" id="IPR012337">
    <property type="entry name" value="RNaseH-like_sf"/>
</dbReference>
<dbReference type="PANTHER" id="PTHR35004:SF6">
    <property type="entry name" value="TRANSPOSASE"/>
    <property type="match status" value="1"/>
</dbReference>
<keyword evidence="4" id="KW-0233">DNA recombination</keyword>
<dbReference type="GO" id="GO:0006310">
    <property type="term" value="P:DNA recombination"/>
    <property type="evidence" value="ECO:0007669"/>
    <property type="project" value="UniProtKB-KW"/>
</dbReference>
<dbReference type="InterPro" id="IPR017894">
    <property type="entry name" value="HTH_IS21_transposase_type"/>
</dbReference>
<dbReference type="SUPFAM" id="SSF53098">
    <property type="entry name" value="Ribonuclease H-like"/>
    <property type="match status" value="1"/>
</dbReference>
<dbReference type="PROSITE" id="PS50994">
    <property type="entry name" value="INTEGRASE"/>
    <property type="match status" value="1"/>
</dbReference>
<dbReference type="RefSeq" id="WP_169495521.1">
    <property type="nucleotide sequence ID" value="NZ_JABBGM010000039.1"/>
</dbReference>
<evidence type="ECO:0000256" key="2">
    <source>
        <dbReference type="ARBA" id="ARBA00022578"/>
    </source>
</evidence>